<dbReference type="SMART" id="SM00355">
    <property type="entry name" value="ZnF_C2H2"/>
    <property type="match status" value="7"/>
</dbReference>
<evidence type="ECO:0000256" key="7">
    <source>
        <dbReference type="PROSITE-ProRule" id="PRU00042"/>
    </source>
</evidence>
<evidence type="ECO:0000259" key="9">
    <source>
        <dbReference type="PROSITE" id="PS50157"/>
    </source>
</evidence>
<dbReference type="InterPro" id="IPR036236">
    <property type="entry name" value="Znf_C2H2_sf"/>
</dbReference>
<evidence type="ECO:0000256" key="4">
    <source>
        <dbReference type="ARBA" id="ARBA00022771"/>
    </source>
</evidence>
<keyword evidence="5" id="KW-0862">Zinc</keyword>
<dbReference type="OrthoDB" id="427030at2759"/>
<sequence length="417" mass="45413">MRQAALFTCAHCSAQFTSRHLLLTHILLHPCDDDGERAEDLETASIASYDEDDEDDEDDSHRIFSPVSTAVESTSFRSSSFPPPSPPPDALSDFISHGGENGDANGADGDGDDDGDDAMSVLLDSDVEAVRERKRPHVCPVPDCGKRFRTPSHLAQHEKVHQDPTTPTHTCPHCPMSFRTPSILHAHVRASHPPVCVICTRTFASRDGLRRHVATHEGEKRRERWRCEVEGCGRGYVTKKLLNLHVRSTHETPNAHECPVCTKRFTLASSLRRHVLLHQGVRPQAKPKTPPPPVDLIALLAGAPLIDPLRKIPCPVAAPTGCTLTFRRDYDATRHAKAFHPDEWASFEAATAGAEDGEGEGAASGSGSGSGSGAAEKEKAFECGVCGQVFTRRWDRLRHGRAKHKDATEEEVVGAAA</sequence>
<dbReference type="Proteomes" id="UP000070544">
    <property type="component" value="Unassembled WGS sequence"/>
</dbReference>
<feature type="domain" description="C2H2-type" evidence="9">
    <location>
        <begin position="256"/>
        <end position="283"/>
    </location>
</feature>
<organism evidence="10 11">
    <name type="scientific">Gonapodya prolifera (strain JEL478)</name>
    <name type="common">Monoblepharis prolifera</name>
    <dbReference type="NCBI Taxonomy" id="1344416"/>
    <lineage>
        <taxon>Eukaryota</taxon>
        <taxon>Fungi</taxon>
        <taxon>Fungi incertae sedis</taxon>
        <taxon>Chytridiomycota</taxon>
        <taxon>Chytridiomycota incertae sedis</taxon>
        <taxon>Monoblepharidomycetes</taxon>
        <taxon>Monoblepharidales</taxon>
        <taxon>Gonapodyaceae</taxon>
        <taxon>Gonapodya</taxon>
    </lineage>
</organism>
<keyword evidence="6" id="KW-0539">Nucleus</keyword>
<reference evidence="10 11" key="1">
    <citation type="journal article" date="2015" name="Genome Biol. Evol.">
        <title>Phylogenomic analyses indicate that early fungi evolved digesting cell walls of algal ancestors of land plants.</title>
        <authorList>
            <person name="Chang Y."/>
            <person name="Wang S."/>
            <person name="Sekimoto S."/>
            <person name="Aerts A.L."/>
            <person name="Choi C."/>
            <person name="Clum A."/>
            <person name="LaButti K.M."/>
            <person name="Lindquist E.A."/>
            <person name="Yee Ngan C."/>
            <person name="Ohm R.A."/>
            <person name="Salamov A.A."/>
            <person name="Grigoriev I.V."/>
            <person name="Spatafora J.W."/>
            <person name="Berbee M.L."/>
        </authorList>
    </citation>
    <scope>NUCLEOTIDE SEQUENCE [LARGE SCALE GENOMIC DNA]</scope>
    <source>
        <strain evidence="10 11">JEL478</strain>
    </source>
</reference>
<dbReference type="InterPro" id="IPR013087">
    <property type="entry name" value="Znf_C2H2_type"/>
</dbReference>
<feature type="domain" description="C2H2-type" evidence="9">
    <location>
        <begin position="194"/>
        <end position="221"/>
    </location>
</feature>
<dbReference type="GO" id="GO:0005634">
    <property type="term" value="C:nucleus"/>
    <property type="evidence" value="ECO:0007669"/>
    <property type="project" value="UniProtKB-SubCell"/>
</dbReference>
<feature type="compositionally biased region" description="Acidic residues" evidence="8">
    <location>
        <begin position="408"/>
        <end position="417"/>
    </location>
</feature>
<evidence type="ECO:0000256" key="3">
    <source>
        <dbReference type="ARBA" id="ARBA00022737"/>
    </source>
</evidence>
<evidence type="ECO:0000313" key="10">
    <source>
        <dbReference type="EMBL" id="KXS12647.1"/>
    </source>
</evidence>
<keyword evidence="4 7" id="KW-0863">Zinc-finger</keyword>
<dbReference type="FunFam" id="3.30.160.60:FF:001102">
    <property type="entry name" value="Transcription factor IIIA"/>
    <property type="match status" value="1"/>
</dbReference>
<feature type="compositionally biased region" description="Gly residues" evidence="8">
    <location>
        <begin position="360"/>
        <end position="372"/>
    </location>
</feature>
<evidence type="ECO:0000256" key="1">
    <source>
        <dbReference type="ARBA" id="ARBA00004123"/>
    </source>
</evidence>
<keyword evidence="3" id="KW-0677">Repeat</keyword>
<dbReference type="AlphaFoldDB" id="A0A139A790"/>
<feature type="domain" description="C2H2-type" evidence="9">
    <location>
        <begin position="169"/>
        <end position="192"/>
    </location>
</feature>
<name>A0A139A790_GONPJ</name>
<feature type="compositionally biased region" description="Acidic residues" evidence="8">
    <location>
        <begin position="49"/>
        <end position="58"/>
    </location>
</feature>
<dbReference type="GO" id="GO:0008270">
    <property type="term" value="F:zinc ion binding"/>
    <property type="evidence" value="ECO:0007669"/>
    <property type="project" value="UniProtKB-KW"/>
</dbReference>
<dbReference type="Pfam" id="PF00096">
    <property type="entry name" value="zf-C2H2"/>
    <property type="match status" value="3"/>
</dbReference>
<comment type="subcellular location">
    <subcellularLocation>
        <location evidence="1">Nucleus</location>
    </subcellularLocation>
</comment>
<gene>
    <name evidence="10" type="ORF">M427DRAFT_59383</name>
</gene>
<protein>
    <recommendedName>
        <fullName evidence="9">C2H2-type domain-containing protein</fullName>
    </recommendedName>
</protein>
<feature type="domain" description="C2H2-type" evidence="9">
    <location>
        <begin position="225"/>
        <end position="255"/>
    </location>
</feature>
<dbReference type="EMBL" id="KQ965786">
    <property type="protein sequence ID" value="KXS12647.1"/>
    <property type="molecule type" value="Genomic_DNA"/>
</dbReference>
<dbReference type="PANTHER" id="PTHR24394:SF29">
    <property type="entry name" value="MYONEURIN"/>
    <property type="match status" value="1"/>
</dbReference>
<dbReference type="SUPFAM" id="SSF57667">
    <property type="entry name" value="beta-beta-alpha zinc fingers"/>
    <property type="match status" value="3"/>
</dbReference>
<dbReference type="Pfam" id="PF13894">
    <property type="entry name" value="zf-C2H2_4"/>
    <property type="match status" value="1"/>
</dbReference>
<feature type="domain" description="C2H2-type" evidence="9">
    <location>
        <begin position="7"/>
        <end position="34"/>
    </location>
</feature>
<dbReference type="PROSITE" id="PS50157">
    <property type="entry name" value="ZINC_FINGER_C2H2_2"/>
    <property type="match status" value="7"/>
</dbReference>
<dbReference type="GO" id="GO:0000981">
    <property type="term" value="F:DNA-binding transcription factor activity, RNA polymerase II-specific"/>
    <property type="evidence" value="ECO:0007669"/>
    <property type="project" value="TreeGrafter"/>
</dbReference>
<dbReference type="STRING" id="1344416.A0A139A790"/>
<keyword evidence="11" id="KW-1185">Reference proteome</keyword>
<dbReference type="Gene3D" id="3.30.160.60">
    <property type="entry name" value="Classic Zinc Finger"/>
    <property type="match status" value="6"/>
</dbReference>
<feature type="region of interest" description="Disordered" evidence="8">
    <location>
        <begin position="397"/>
        <end position="417"/>
    </location>
</feature>
<dbReference type="PROSITE" id="PS00028">
    <property type="entry name" value="ZINC_FINGER_C2H2_1"/>
    <property type="match status" value="6"/>
</dbReference>
<evidence type="ECO:0000313" key="11">
    <source>
        <dbReference type="Proteomes" id="UP000070544"/>
    </source>
</evidence>
<evidence type="ECO:0000256" key="2">
    <source>
        <dbReference type="ARBA" id="ARBA00022723"/>
    </source>
</evidence>
<feature type="domain" description="C2H2-type" evidence="9">
    <location>
        <begin position="137"/>
        <end position="166"/>
    </location>
</feature>
<accession>A0A139A790</accession>
<feature type="region of interest" description="Disordered" evidence="8">
    <location>
        <begin position="352"/>
        <end position="374"/>
    </location>
</feature>
<dbReference type="PANTHER" id="PTHR24394">
    <property type="entry name" value="ZINC FINGER PROTEIN"/>
    <property type="match status" value="1"/>
</dbReference>
<evidence type="ECO:0000256" key="6">
    <source>
        <dbReference type="ARBA" id="ARBA00023242"/>
    </source>
</evidence>
<evidence type="ECO:0000256" key="5">
    <source>
        <dbReference type="ARBA" id="ARBA00022833"/>
    </source>
</evidence>
<feature type="region of interest" description="Disordered" evidence="8">
    <location>
        <begin position="48"/>
        <end position="119"/>
    </location>
</feature>
<proteinExistence type="predicted"/>
<evidence type="ECO:0000256" key="8">
    <source>
        <dbReference type="SAM" id="MobiDB-lite"/>
    </source>
</evidence>
<feature type="domain" description="C2H2-type" evidence="9">
    <location>
        <begin position="381"/>
        <end position="409"/>
    </location>
</feature>
<keyword evidence="2" id="KW-0479">Metal-binding</keyword>